<evidence type="ECO:0000313" key="10">
    <source>
        <dbReference type="EMBL" id="KAK7495008.1"/>
    </source>
</evidence>
<dbReference type="Pfam" id="PF01823">
    <property type="entry name" value="MACPF"/>
    <property type="match status" value="1"/>
</dbReference>
<feature type="transmembrane region" description="Helical" evidence="8">
    <location>
        <begin position="105"/>
        <end position="130"/>
    </location>
</feature>
<keyword evidence="5 8" id="KW-0472">Membrane</keyword>
<keyword evidence="7" id="KW-0175">Coiled coil</keyword>
<evidence type="ECO:0000256" key="7">
    <source>
        <dbReference type="SAM" id="Coils"/>
    </source>
</evidence>
<comment type="caution">
    <text evidence="10">The sequence shown here is derived from an EMBL/GenBank/DDBJ whole genome shotgun (WGS) entry which is preliminary data.</text>
</comment>
<feature type="domain" description="MACPF" evidence="9">
    <location>
        <begin position="176"/>
        <end position="490"/>
    </location>
</feature>
<dbReference type="Proteomes" id="UP001519460">
    <property type="component" value="Unassembled WGS sequence"/>
</dbReference>
<accession>A0ABD0L6A5</accession>
<dbReference type="PROSITE" id="PS51412">
    <property type="entry name" value="MACPF_2"/>
    <property type="match status" value="1"/>
</dbReference>
<keyword evidence="4" id="KW-0204">Cytolysis</keyword>
<dbReference type="SMART" id="SM00457">
    <property type="entry name" value="MACPF"/>
    <property type="match status" value="1"/>
</dbReference>
<keyword evidence="6" id="KW-1015">Disulfide bond</keyword>
<dbReference type="AlphaFoldDB" id="A0ABD0L6A5"/>
<dbReference type="PROSITE" id="PS00279">
    <property type="entry name" value="MACPF_1"/>
    <property type="match status" value="1"/>
</dbReference>
<proteinExistence type="predicted"/>
<evidence type="ECO:0000313" key="11">
    <source>
        <dbReference type="Proteomes" id="UP001519460"/>
    </source>
</evidence>
<dbReference type="GO" id="GO:0031640">
    <property type="term" value="P:killing of cells of another organism"/>
    <property type="evidence" value="ECO:0007669"/>
    <property type="project" value="UniProtKB-KW"/>
</dbReference>
<organism evidence="10 11">
    <name type="scientific">Batillaria attramentaria</name>
    <dbReference type="NCBI Taxonomy" id="370345"/>
    <lineage>
        <taxon>Eukaryota</taxon>
        <taxon>Metazoa</taxon>
        <taxon>Spiralia</taxon>
        <taxon>Lophotrochozoa</taxon>
        <taxon>Mollusca</taxon>
        <taxon>Gastropoda</taxon>
        <taxon>Caenogastropoda</taxon>
        <taxon>Sorbeoconcha</taxon>
        <taxon>Cerithioidea</taxon>
        <taxon>Batillariidae</taxon>
        <taxon>Batillaria</taxon>
    </lineage>
</organism>
<comment type="subcellular location">
    <subcellularLocation>
        <location evidence="1">Membrane</location>
    </subcellularLocation>
    <subcellularLocation>
        <location evidence="2">Secreted</location>
    </subcellularLocation>
</comment>
<gene>
    <name evidence="10" type="ORF">BaRGS_00013648</name>
</gene>
<dbReference type="EMBL" id="JACVVK020000078">
    <property type="protein sequence ID" value="KAK7495008.1"/>
    <property type="molecule type" value="Genomic_DNA"/>
</dbReference>
<evidence type="ECO:0000256" key="8">
    <source>
        <dbReference type="SAM" id="Phobius"/>
    </source>
</evidence>
<dbReference type="InterPro" id="IPR020864">
    <property type="entry name" value="MACPF"/>
</dbReference>
<dbReference type="GO" id="GO:0016020">
    <property type="term" value="C:membrane"/>
    <property type="evidence" value="ECO:0007669"/>
    <property type="project" value="UniProtKB-SubCell"/>
</dbReference>
<sequence>MATKESNDPRPLEFVSKDPSLSARVRRRDVADVYLENERLREERDLVDHQDDTNHVTTVPLRRLDRLQRENEDLKRAMEQIQRSAEHSENIKFAMEGRKNKKANLWKFVAVFLVVLVLTALVAMAAFAMAHEHDSAGLIQAENDQNTLGTAADLEKWKLRGTGSGTFMEGIRSDYLMQECHEPKLKRSFPDMDYALLGYNVLRGYPLAVGHDPGFTLPIFAADYSDGTMTADCRFSVPRGIVLIPDVSCITSFSSDVVESAYELSQSLEGSAKVSGGGWGVSFSASAGYKESSSLMRQGQWVFIISKASCNYYYVKLLEEDAPPFHPVFLKWVIKLNQTNDDNVYSQFFEKYGTHFLREAKFGASFTYEHKMKASKYKEERQNEVNVAVEASYSGLFSVGGGFSMSSEERQKAEEFRKKVITRTITIGAPPPANGDAMTWASTVKENPVPVSYELASMEELFTETFMGGPRMKRYAIDYSRIHAKMKRTKKAYCGRLMDQGLLKYCSDQFGVEMTTTVLNGYYTSVKAYSMEQCVDACYQRASCSAVSYCHSCSDTHRQNDVCFMLREGGSVQGKEWSAWVSVVIPHRIKDQFVLSDTAARGEERPLHKSYGGSTLDECSHQCVDDLSCAAFTFCSDCSGDDDDPKCKIFSGEGLVLFEKPGTSTHFESPLKRNTED</sequence>
<feature type="coiled-coil region" evidence="7">
    <location>
        <begin position="64"/>
        <end position="91"/>
    </location>
</feature>
<reference evidence="10 11" key="1">
    <citation type="journal article" date="2023" name="Sci. Data">
        <title>Genome assembly of the Korean intertidal mud-creeper Batillaria attramentaria.</title>
        <authorList>
            <person name="Patra A.K."/>
            <person name="Ho P.T."/>
            <person name="Jun S."/>
            <person name="Lee S.J."/>
            <person name="Kim Y."/>
            <person name="Won Y.J."/>
        </authorList>
    </citation>
    <scope>NUCLEOTIDE SEQUENCE [LARGE SCALE GENOMIC DNA]</scope>
    <source>
        <strain evidence="10">Wonlab-2016</strain>
    </source>
</reference>
<dbReference type="InterPro" id="IPR020863">
    <property type="entry name" value="MACPF_CS"/>
</dbReference>
<keyword evidence="8" id="KW-1133">Transmembrane helix</keyword>
<evidence type="ECO:0000256" key="5">
    <source>
        <dbReference type="ARBA" id="ARBA00023136"/>
    </source>
</evidence>
<evidence type="ECO:0000256" key="3">
    <source>
        <dbReference type="ARBA" id="ARBA00022525"/>
    </source>
</evidence>
<keyword evidence="3" id="KW-0964">Secreted</keyword>
<dbReference type="PANTHER" id="PTHR45742:SF8">
    <property type="entry name" value="FLOCCULATION PROTEIN FLO11"/>
    <property type="match status" value="1"/>
</dbReference>
<evidence type="ECO:0000259" key="9">
    <source>
        <dbReference type="PROSITE" id="PS51412"/>
    </source>
</evidence>
<dbReference type="PANTHER" id="PTHR45742">
    <property type="entry name" value="COMPLEMENT COMPONENT C6"/>
    <property type="match status" value="1"/>
</dbReference>
<keyword evidence="8" id="KW-0812">Transmembrane</keyword>
<keyword evidence="11" id="KW-1185">Reference proteome</keyword>
<evidence type="ECO:0000256" key="2">
    <source>
        <dbReference type="ARBA" id="ARBA00004613"/>
    </source>
</evidence>
<evidence type="ECO:0000256" key="4">
    <source>
        <dbReference type="ARBA" id="ARBA00022852"/>
    </source>
</evidence>
<evidence type="ECO:0000256" key="1">
    <source>
        <dbReference type="ARBA" id="ARBA00004370"/>
    </source>
</evidence>
<dbReference type="GO" id="GO:0005576">
    <property type="term" value="C:extracellular region"/>
    <property type="evidence" value="ECO:0007669"/>
    <property type="project" value="UniProtKB-SubCell"/>
</dbReference>
<name>A0ABD0L6A5_9CAEN</name>
<protein>
    <recommendedName>
        <fullName evidence="9">MACPF domain-containing protein</fullName>
    </recommendedName>
</protein>
<evidence type="ECO:0000256" key="6">
    <source>
        <dbReference type="ARBA" id="ARBA00023157"/>
    </source>
</evidence>